<dbReference type="GO" id="GO:0016787">
    <property type="term" value="F:hydrolase activity"/>
    <property type="evidence" value="ECO:0007669"/>
    <property type="project" value="UniProtKB-KW"/>
</dbReference>
<dbReference type="Gene3D" id="3.20.20.520">
    <property type="entry name" value="Glycosyl hydrolase family 115"/>
    <property type="match status" value="1"/>
</dbReference>
<evidence type="ECO:0000256" key="2">
    <source>
        <dbReference type="SAM" id="SignalP"/>
    </source>
</evidence>
<dbReference type="Gene3D" id="1.20.58.2150">
    <property type="match status" value="1"/>
</dbReference>
<dbReference type="InterPro" id="IPR041437">
    <property type="entry name" value="GH115_C"/>
</dbReference>
<evidence type="ECO:0000259" key="3">
    <source>
        <dbReference type="Pfam" id="PF17829"/>
    </source>
</evidence>
<feature type="domain" description="Gylcosyl hydrolase 115 C-terminal" evidence="3">
    <location>
        <begin position="812"/>
        <end position="979"/>
    </location>
</feature>
<organism evidence="4 5">
    <name type="scientific">Hymenobacter volaticus</name>
    <dbReference type="NCBI Taxonomy" id="2932254"/>
    <lineage>
        <taxon>Bacteria</taxon>
        <taxon>Pseudomonadati</taxon>
        <taxon>Bacteroidota</taxon>
        <taxon>Cytophagia</taxon>
        <taxon>Cytophagales</taxon>
        <taxon>Hymenobacteraceae</taxon>
        <taxon>Hymenobacter</taxon>
    </lineage>
</organism>
<accession>A0ABY4G0G1</accession>
<feature type="signal peptide" evidence="2">
    <location>
        <begin position="1"/>
        <end position="22"/>
    </location>
</feature>
<dbReference type="SUPFAM" id="SSF55545">
    <property type="entry name" value="beta-N-acetylhexosaminidase-like domain"/>
    <property type="match status" value="1"/>
</dbReference>
<keyword evidence="5" id="KW-1185">Reference proteome</keyword>
<dbReference type="PANTHER" id="PTHR37842:SF2">
    <property type="entry name" value="GYLCOSYL HYDROLASE 115 C-TERMINAL DOMAIN-CONTAINING PROTEIN"/>
    <property type="match status" value="1"/>
</dbReference>
<dbReference type="PANTHER" id="PTHR37842">
    <property type="match status" value="1"/>
</dbReference>
<keyword evidence="2" id="KW-0732">Signal</keyword>
<dbReference type="Gene3D" id="3.30.379.10">
    <property type="entry name" value="Chitobiase/beta-hexosaminidase domain 2-like"/>
    <property type="match status" value="1"/>
</dbReference>
<evidence type="ECO:0000256" key="1">
    <source>
        <dbReference type="ARBA" id="ARBA00022801"/>
    </source>
</evidence>
<dbReference type="Pfam" id="PF17829">
    <property type="entry name" value="GH115_C"/>
    <property type="match status" value="1"/>
</dbReference>
<dbReference type="EMBL" id="CP095061">
    <property type="protein sequence ID" value="UOQ64256.1"/>
    <property type="molecule type" value="Genomic_DNA"/>
</dbReference>
<sequence>MKNCITFLLFLLLLQAQYPSLAQQPAEKALTLVANSPEAFPLVHNRQAAAVYVDAQDAEVVRVAAEALVKDIHSITGTTPALRGATEPLASYSVVVGTLGHSKRIDQLAAGGASQLANLKGQWETFSISVVDKPFGKAGKALVVAGSDRRGTAFGVFELSRRLGVSPWSWWADVTPLPQPNLYLSAGNYVAQTPSVKYRGLFLNDEDWGLQPWAAQNLDQEVKDIGPNTYARIFELLLRLKANLIWPAMHPSTKAFFHYPGNPKMADRYAILVGTSHAEPMLRNNVDEWQEPTMGPFDYFRNQPAVYSYWDQRAKQAGKLEAMYSLGMRGVHDSGMEGAKTPQEAAQMLGRVLTDQRDILRRHVAPDVTRVPQVFTAYKEVLDVYDAGLKLPDDVILAWPDDNYGYISRLSTAEEQRRPGGTGVYYHASYWGRPHDYLWLGSTHPALIREEMMKAYALKTDKLWVMNVGDIKPLEYNIQLFLDMAYHAPPFQQSQYVPQHLEQWTAQIFGKEHAAAIRDILWKYYDLAFERRPEFMGWSQTEPTTETRRTDYNHFYYGDEAQRRLDRYAALEQQVQQLRPLISPARADAFFELVYYPVVGASLMNQKFLYQDKSYWYAQQNRASATDYADLARQAYVRIEQETEYYNQQLAGGKWRGMMSMKPRDLPVYQAPAATPMRVDTTQVWGLAPEGLGVPDSTQLNPFKIKRAVALPTFYPWGPQTYFVDVFLSGRQAVAWQAKTSAKWLVISAKKGRLTSAMGQKEQRLQVGIDWSKAPKRGGLVGKITFKGAGKTLQVTVHAAPAMSAELQAYEGFVESNGYVSMFAGNYSRKTDKPASSWAPVADLGSTGKAVQAQPLQAVPLTDTANVQQSAPVVEYDFYMLTAAAPEVTVFTLPTHEITRLTRLRYGIALDNGPIKIVDFKTVGRSEEWKQNVLRNNAQRKVKEPLITPGRHTLKLYLIDPGVTLDRITINLGGLQQAYGTIPETKKQ</sequence>
<keyword evidence="1 4" id="KW-0378">Hydrolase</keyword>
<gene>
    <name evidence="4" type="ORF">MUN86_11655</name>
</gene>
<dbReference type="InterPro" id="IPR031924">
    <property type="entry name" value="GH115"/>
</dbReference>
<reference evidence="4" key="1">
    <citation type="submission" date="2022-04" db="EMBL/GenBank/DDBJ databases">
        <title>Hymenobacter sp. isolated from the air.</title>
        <authorList>
            <person name="Won M."/>
            <person name="Lee C.-M."/>
            <person name="Woen H.-Y."/>
            <person name="Kwon S.-W."/>
        </authorList>
    </citation>
    <scope>NUCLEOTIDE SEQUENCE</scope>
    <source>
        <strain evidence="4">5420S-77</strain>
    </source>
</reference>
<dbReference type="InterPro" id="IPR042301">
    <property type="entry name" value="GH115_sf"/>
</dbReference>
<feature type="chain" id="PRO_5046250002" evidence="2">
    <location>
        <begin position="23"/>
        <end position="988"/>
    </location>
</feature>
<name>A0ABY4G0G1_9BACT</name>
<dbReference type="Pfam" id="PF15979">
    <property type="entry name" value="Glyco_hydro_115"/>
    <property type="match status" value="1"/>
</dbReference>
<dbReference type="InterPro" id="IPR029018">
    <property type="entry name" value="Hex-like_dom2"/>
</dbReference>
<evidence type="ECO:0000313" key="4">
    <source>
        <dbReference type="EMBL" id="UOQ64256.1"/>
    </source>
</evidence>
<dbReference type="Proteomes" id="UP000830401">
    <property type="component" value="Chromosome"/>
</dbReference>
<proteinExistence type="predicted"/>
<dbReference type="Gene3D" id="2.60.120.1620">
    <property type="match status" value="1"/>
</dbReference>
<protein>
    <submittedName>
        <fullName evidence="4">Glycosyl hydrolase 115 family protein</fullName>
    </submittedName>
</protein>
<evidence type="ECO:0000313" key="5">
    <source>
        <dbReference type="Proteomes" id="UP000830401"/>
    </source>
</evidence>